<proteinExistence type="predicted"/>
<accession>A0A9X3MSL6</accession>
<comment type="caution">
    <text evidence="1">The sequence shown here is derived from an EMBL/GenBank/DDBJ whole genome shotgun (WGS) entry which is preliminary data.</text>
</comment>
<evidence type="ECO:0000313" key="1">
    <source>
        <dbReference type="EMBL" id="MDA0160473.1"/>
    </source>
</evidence>
<dbReference type="EMBL" id="JAPDOD010000005">
    <property type="protein sequence ID" value="MDA0160473.1"/>
    <property type="molecule type" value="Genomic_DNA"/>
</dbReference>
<sequence length="80" mass="9103">MNVPANDPRDQWSVFHFSQANPEGDGQDDVPALLRRVADTIEGRGAIDVMDITFEKEITAEGPWPSLTVYYDRRDHRSND</sequence>
<name>A0A9X3MSL6_9ACTN</name>
<dbReference type="AlphaFoldDB" id="A0A9X3MSL6"/>
<organism evidence="1 2">
    <name type="scientific">Solirubrobacter ginsenosidimutans</name>
    <dbReference type="NCBI Taxonomy" id="490573"/>
    <lineage>
        <taxon>Bacteria</taxon>
        <taxon>Bacillati</taxon>
        <taxon>Actinomycetota</taxon>
        <taxon>Thermoleophilia</taxon>
        <taxon>Solirubrobacterales</taxon>
        <taxon>Solirubrobacteraceae</taxon>
        <taxon>Solirubrobacter</taxon>
    </lineage>
</organism>
<dbReference type="Proteomes" id="UP001149140">
    <property type="component" value="Unassembled WGS sequence"/>
</dbReference>
<protein>
    <submittedName>
        <fullName evidence="1">Uncharacterized protein</fullName>
    </submittedName>
</protein>
<gene>
    <name evidence="1" type="ORF">OM076_09360</name>
</gene>
<dbReference type="RefSeq" id="WP_270039331.1">
    <property type="nucleotide sequence ID" value="NZ_JAPDOD010000005.1"/>
</dbReference>
<evidence type="ECO:0000313" key="2">
    <source>
        <dbReference type="Proteomes" id="UP001149140"/>
    </source>
</evidence>
<reference evidence="1" key="1">
    <citation type="submission" date="2022-10" db="EMBL/GenBank/DDBJ databases">
        <title>The WGS of Solirubrobacter ginsenosidimutans DSM 21036.</title>
        <authorList>
            <person name="Jiang Z."/>
        </authorList>
    </citation>
    <scope>NUCLEOTIDE SEQUENCE</scope>
    <source>
        <strain evidence="1">DSM 21036</strain>
    </source>
</reference>
<keyword evidence="2" id="KW-1185">Reference proteome</keyword>